<name>A0A1H1AKD2_9BURK</name>
<keyword evidence="1" id="KW-0238">DNA-binding</keyword>
<dbReference type="GO" id="GO:0006355">
    <property type="term" value="P:regulation of DNA-templated transcription"/>
    <property type="evidence" value="ECO:0007669"/>
    <property type="project" value="InterPro"/>
</dbReference>
<dbReference type="InterPro" id="IPR010985">
    <property type="entry name" value="Ribbon_hlx_hlx"/>
</dbReference>
<reference evidence="2" key="1">
    <citation type="submission" date="2016-10" db="EMBL/GenBank/DDBJ databases">
        <authorList>
            <person name="Varghese N."/>
        </authorList>
    </citation>
    <scope>NUCLEOTIDE SEQUENCE [LARGE SCALE GENOMIC DNA]</scope>
    <source>
        <strain evidence="2">GAS106B</strain>
    </source>
</reference>
<evidence type="ECO:0000313" key="2">
    <source>
        <dbReference type="Proteomes" id="UP000183487"/>
    </source>
</evidence>
<dbReference type="AlphaFoldDB" id="A0A1H1AKD2"/>
<sequence length="151" mass="16240">MAPSYLSLENMPKLNLVDTSRPKGGETEKITINLGPIDLGQIDLLVEEGFYSTRTDLIRTAIRNQLAVHAQVVTETVTRRAMVLGLQHFSRRDLEAAQAANEQFDVHVLGLASIAADVSPELAVATIASVVVLGAFHASPAVKAALKGRIR</sequence>
<proteinExistence type="predicted"/>
<organism evidence="1 2">
    <name type="scientific">Paraburkholderia fungorum</name>
    <dbReference type="NCBI Taxonomy" id="134537"/>
    <lineage>
        <taxon>Bacteria</taxon>
        <taxon>Pseudomonadati</taxon>
        <taxon>Pseudomonadota</taxon>
        <taxon>Betaproteobacteria</taxon>
        <taxon>Burkholderiales</taxon>
        <taxon>Burkholderiaceae</taxon>
        <taxon>Paraburkholderia</taxon>
    </lineage>
</organism>
<keyword evidence="2" id="KW-1185">Reference proteome</keyword>
<dbReference type="Proteomes" id="UP000183487">
    <property type="component" value="Unassembled WGS sequence"/>
</dbReference>
<gene>
    <name evidence="1" type="ORF">SAMN05443245_1233</name>
</gene>
<dbReference type="Pfam" id="PF17723">
    <property type="entry name" value="RHH_8"/>
    <property type="match status" value="1"/>
</dbReference>
<dbReference type="SUPFAM" id="SSF47598">
    <property type="entry name" value="Ribbon-helix-helix"/>
    <property type="match status" value="1"/>
</dbReference>
<dbReference type="InterPro" id="IPR041088">
    <property type="entry name" value="RHH_8"/>
</dbReference>
<accession>A0A1H1AKD2</accession>
<evidence type="ECO:0000313" key="1">
    <source>
        <dbReference type="EMBL" id="SDQ40145.1"/>
    </source>
</evidence>
<dbReference type="CDD" id="cd22231">
    <property type="entry name" value="RHH_NikR_HicB-like"/>
    <property type="match status" value="1"/>
</dbReference>
<protein>
    <submittedName>
        <fullName evidence="1">Transcriptional regulator, contains Arc/MetJ-type RHH (Ribbon-helix-helix) DNA-binding domain</fullName>
    </submittedName>
</protein>
<dbReference type="GO" id="GO:0003677">
    <property type="term" value="F:DNA binding"/>
    <property type="evidence" value="ECO:0007669"/>
    <property type="project" value="UniProtKB-KW"/>
</dbReference>
<dbReference type="EMBL" id="FNKP01000001">
    <property type="protein sequence ID" value="SDQ40145.1"/>
    <property type="molecule type" value="Genomic_DNA"/>
</dbReference>
<dbReference type="PANTHER" id="PTHR36215">
    <property type="entry name" value="BLL4998 PROTEIN"/>
    <property type="match status" value="1"/>
</dbReference>
<dbReference type="PANTHER" id="PTHR36215:SF1">
    <property type="entry name" value="BLL4998 PROTEIN"/>
    <property type="match status" value="1"/>
</dbReference>